<accession>A0A9W8LT35</accession>
<dbReference type="Gene3D" id="3.90.1150.10">
    <property type="entry name" value="Aspartate Aminotransferase, domain 1"/>
    <property type="match status" value="1"/>
</dbReference>
<dbReference type="SUPFAM" id="SSF53383">
    <property type="entry name" value="PLP-dependent transferases"/>
    <property type="match status" value="1"/>
</dbReference>
<comment type="cofactor">
    <cofactor evidence="2 8">
        <name>pyridoxal 5'-phosphate</name>
        <dbReference type="ChEBI" id="CHEBI:597326"/>
    </cofactor>
</comment>
<evidence type="ECO:0000256" key="4">
    <source>
        <dbReference type="ARBA" id="ARBA00006376"/>
    </source>
</evidence>
<feature type="domain" description="Serine hydroxymethyltransferase-like" evidence="11">
    <location>
        <begin position="251"/>
        <end position="638"/>
    </location>
</feature>
<proteinExistence type="inferred from homology"/>
<feature type="compositionally biased region" description="Basic and acidic residues" evidence="10">
    <location>
        <begin position="102"/>
        <end position="126"/>
    </location>
</feature>
<dbReference type="GO" id="GO:0004372">
    <property type="term" value="F:glycine hydroxymethyltransferase activity"/>
    <property type="evidence" value="ECO:0007669"/>
    <property type="project" value="UniProtKB-EC"/>
</dbReference>
<dbReference type="InterPro" id="IPR015421">
    <property type="entry name" value="PyrdxlP-dep_Trfase_major"/>
</dbReference>
<comment type="pathway">
    <text evidence="3 8">One-carbon metabolism; tetrahydrofolate interconversion.</text>
</comment>
<dbReference type="FunFam" id="3.40.640.10:FF:000050">
    <property type="entry name" value="Serine hydroxymethyltransferase"/>
    <property type="match status" value="1"/>
</dbReference>
<evidence type="ECO:0000256" key="6">
    <source>
        <dbReference type="ARBA" id="ARBA00022679"/>
    </source>
</evidence>
<dbReference type="GO" id="GO:0005739">
    <property type="term" value="C:mitochondrion"/>
    <property type="evidence" value="ECO:0007669"/>
    <property type="project" value="TreeGrafter"/>
</dbReference>
<dbReference type="PANTHER" id="PTHR11680">
    <property type="entry name" value="SERINE HYDROXYMETHYLTRANSFERASE"/>
    <property type="match status" value="1"/>
</dbReference>
<dbReference type="GO" id="GO:0030170">
    <property type="term" value="F:pyridoxal phosphate binding"/>
    <property type="evidence" value="ECO:0007669"/>
    <property type="project" value="InterPro"/>
</dbReference>
<name>A0A9W8LT35_9FUNG</name>
<protein>
    <recommendedName>
        <fullName evidence="8">Serine hydroxymethyltransferase</fullName>
        <ecNumber evidence="8">2.1.2.1</ecNumber>
    </recommendedName>
</protein>
<dbReference type="Gene3D" id="3.40.640.10">
    <property type="entry name" value="Type I PLP-dependent aspartate aminotransferase-like (Major domain)"/>
    <property type="match status" value="1"/>
</dbReference>
<evidence type="ECO:0000256" key="1">
    <source>
        <dbReference type="ARBA" id="ARBA00001528"/>
    </source>
</evidence>
<dbReference type="InterPro" id="IPR015424">
    <property type="entry name" value="PyrdxlP-dep_Trfase"/>
</dbReference>
<keyword evidence="13" id="KW-1185">Reference proteome</keyword>
<feature type="region of interest" description="Disordered" evidence="10">
    <location>
        <begin position="102"/>
        <end position="131"/>
    </location>
</feature>
<dbReference type="PANTHER" id="PTHR11680:SF35">
    <property type="entry name" value="SERINE HYDROXYMETHYLTRANSFERASE 1"/>
    <property type="match status" value="1"/>
</dbReference>
<dbReference type="EC" id="2.1.2.1" evidence="8"/>
<evidence type="ECO:0000256" key="8">
    <source>
        <dbReference type="RuleBase" id="RU000585"/>
    </source>
</evidence>
<feature type="compositionally biased region" description="Polar residues" evidence="10">
    <location>
        <begin position="43"/>
        <end position="53"/>
    </location>
</feature>
<dbReference type="EMBL" id="JANBUO010001005">
    <property type="protein sequence ID" value="KAJ2800334.1"/>
    <property type="molecule type" value="Genomic_DNA"/>
</dbReference>
<evidence type="ECO:0000259" key="11">
    <source>
        <dbReference type="Pfam" id="PF00464"/>
    </source>
</evidence>
<dbReference type="InterPro" id="IPR049943">
    <property type="entry name" value="Ser_HO-MeTrfase-like"/>
</dbReference>
<evidence type="ECO:0000256" key="7">
    <source>
        <dbReference type="ARBA" id="ARBA00022898"/>
    </source>
</evidence>
<gene>
    <name evidence="12" type="primary">SHM1</name>
    <name evidence="12" type="ORF">H4R20_004102</name>
</gene>
<evidence type="ECO:0000256" key="3">
    <source>
        <dbReference type="ARBA" id="ARBA00004777"/>
    </source>
</evidence>
<feature type="non-terminal residue" evidence="12">
    <location>
        <position position="638"/>
    </location>
</feature>
<dbReference type="HAMAP" id="MF_00051">
    <property type="entry name" value="SHMT"/>
    <property type="match status" value="1"/>
</dbReference>
<feature type="compositionally biased region" description="Basic and acidic residues" evidence="10">
    <location>
        <begin position="23"/>
        <end position="32"/>
    </location>
</feature>
<feature type="region of interest" description="Disordered" evidence="10">
    <location>
        <begin position="1"/>
        <end position="67"/>
    </location>
</feature>
<dbReference type="PROSITE" id="PS00096">
    <property type="entry name" value="SHMT"/>
    <property type="match status" value="1"/>
</dbReference>
<evidence type="ECO:0000256" key="5">
    <source>
        <dbReference type="ARBA" id="ARBA00022563"/>
    </source>
</evidence>
<evidence type="ECO:0000313" key="12">
    <source>
        <dbReference type="EMBL" id="KAJ2800334.1"/>
    </source>
</evidence>
<dbReference type="GO" id="GO:0019264">
    <property type="term" value="P:glycine biosynthetic process from serine"/>
    <property type="evidence" value="ECO:0007669"/>
    <property type="project" value="InterPro"/>
</dbReference>
<dbReference type="Proteomes" id="UP001140094">
    <property type="component" value="Unassembled WGS sequence"/>
</dbReference>
<feature type="coiled-coil region" evidence="9">
    <location>
        <begin position="212"/>
        <end position="242"/>
    </location>
</feature>
<feature type="coiled-coil region" evidence="9">
    <location>
        <begin position="150"/>
        <end position="177"/>
    </location>
</feature>
<evidence type="ECO:0000313" key="13">
    <source>
        <dbReference type="Proteomes" id="UP001140094"/>
    </source>
</evidence>
<dbReference type="GO" id="GO:0035999">
    <property type="term" value="P:tetrahydrofolate interconversion"/>
    <property type="evidence" value="ECO:0007669"/>
    <property type="project" value="InterPro"/>
</dbReference>
<keyword evidence="9" id="KW-0175">Coiled coil</keyword>
<keyword evidence="6 8" id="KW-0808">Transferase</keyword>
<dbReference type="InterPro" id="IPR019798">
    <property type="entry name" value="Ser_HO-MeTrfase_PLP_BS"/>
</dbReference>
<keyword evidence="7 8" id="KW-0663">Pyridoxal phosphate</keyword>
<evidence type="ECO:0000256" key="9">
    <source>
        <dbReference type="SAM" id="Coils"/>
    </source>
</evidence>
<comment type="catalytic activity">
    <reaction evidence="1 8">
        <text>(6R)-5,10-methylene-5,6,7,8-tetrahydrofolate + glycine + H2O = (6S)-5,6,7,8-tetrahydrofolate + L-serine</text>
        <dbReference type="Rhea" id="RHEA:15481"/>
        <dbReference type="ChEBI" id="CHEBI:15377"/>
        <dbReference type="ChEBI" id="CHEBI:15636"/>
        <dbReference type="ChEBI" id="CHEBI:33384"/>
        <dbReference type="ChEBI" id="CHEBI:57305"/>
        <dbReference type="ChEBI" id="CHEBI:57453"/>
        <dbReference type="EC" id="2.1.2.1"/>
    </reaction>
</comment>
<evidence type="ECO:0000256" key="10">
    <source>
        <dbReference type="SAM" id="MobiDB-lite"/>
    </source>
</evidence>
<comment type="similarity">
    <text evidence="4 8">Belongs to the SHMT family.</text>
</comment>
<dbReference type="NCBIfam" id="NF000586">
    <property type="entry name" value="PRK00011.1"/>
    <property type="match status" value="1"/>
</dbReference>
<dbReference type="InterPro" id="IPR015422">
    <property type="entry name" value="PyrdxlP-dep_Trfase_small"/>
</dbReference>
<dbReference type="InterPro" id="IPR039429">
    <property type="entry name" value="SHMT-like_dom"/>
</dbReference>
<dbReference type="InterPro" id="IPR001085">
    <property type="entry name" value="Ser_HO-MeTrfase"/>
</dbReference>
<comment type="function">
    <text evidence="8">Interconversion of serine and glycine.</text>
</comment>
<dbReference type="CDD" id="cd00378">
    <property type="entry name" value="SHMT"/>
    <property type="match status" value="1"/>
</dbReference>
<evidence type="ECO:0000256" key="2">
    <source>
        <dbReference type="ARBA" id="ARBA00001933"/>
    </source>
</evidence>
<dbReference type="AlphaFoldDB" id="A0A9W8LT35"/>
<comment type="caution">
    <text evidence="12">The sequence shown here is derived from an EMBL/GenBank/DDBJ whole genome shotgun (WGS) entry which is preliminary data.</text>
</comment>
<organism evidence="12 13">
    <name type="scientific">Coemansia guatemalensis</name>
    <dbReference type="NCBI Taxonomy" id="2761395"/>
    <lineage>
        <taxon>Eukaryota</taxon>
        <taxon>Fungi</taxon>
        <taxon>Fungi incertae sedis</taxon>
        <taxon>Zoopagomycota</taxon>
        <taxon>Kickxellomycotina</taxon>
        <taxon>Kickxellomycetes</taxon>
        <taxon>Kickxellales</taxon>
        <taxon>Kickxellaceae</taxon>
        <taxon>Coemansia</taxon>
    </lineage>
</organism>
<dbReference type="Pfam" id="PF00464">
    <property type="entry name" value="SHMT"/>
    <property type="match status" value="1"/>
</dbReference>
<reference evidence="12" key="1">
    <citation type="submission" date="2022-07" db="EMBL/GenBank/DDBJ databases">
        <title>Phylogenomic reconstructions and comparative analyses of Kickxellomycotina fungi.</title>
        <authorList>
            <person name="Reynolds N.K."/>
            <person name="Stajich J.E."/>
            <person name="Barry K."/>
            <person name="Grigoriev I.V."/>
            <person name="Crous P."/>
            <person name="Smith M.E."/>
        </authorList>
    </citation>
    <scope>NUCLEOTIDE SEQUENCE</scope>
    <source>
        <strain evidence="12">NRRL 1565</strain>
    </source>
</reference>
<sequence>MSENRHVLAADSLRQQQQHTRTKLTESFHEQKAAPGKRKVVLSEQSQRIQNHQHVAPSPHGTGVEKDPKKLAKMDIPVSLDIDPFSTERYTHPQDALDKLLSEKGGTRDTDSEHHRMQTKGEDKGTPSEIRTPGVAASDAAAMTPKSGDRDALLARAKKAETEVLTLKHQLLDTKAELKAAEHRLSEKDAIIKDQSMRIDELIESRVPQDDMNDIVAENMRLQEELKENESLLAECQQMLEEYNTFLNTPLSEADPDVARIIEHEKYRQFAELELIASENFTSQAVMEANGSALTNKYSEGLPGARYYGGNEYIDQLETLCQKRALEVFKLDPKEWGVNVQPYSGSTANFAAFTALIKPFDRLMGLDLPSGGHLTHGYQTDKKKISSSSIYFQSMPYRVGTESGIVDYDRLEENAELFRPQLLICGASAYPRDWDYARMRKIADKHNAYLLCDMAHFAGLVAGGEHESPFNYCDIVTTTTHKTLRGPRAGMIFFRRREGEDKKDSLETRVNQAVFPSCQGGPHNNTIAAIAVAMKQAASPEFVQYAKQVRANTQALAKKLIGYGYRLSSGGSDNHLVLWDLKPQGLTGSKIEKVCELVNITLNKNSVCGDKSAVTPGGVRIGTSALTSRGFKEVDFEK</sequence>
<keyword evidence="5 8" id="KW-0554">One-carbon metabolism</keyword>
<dbReference type="OrthoDB" id="10265628at2759"/>